<dbReference type="EMBL" id="AMQN01003606">
    <property type="status" value="NOT_ANNOTATED_CDS"/>
    <property type="molecule type" value="Genomic_DNA"/>
</dbReference>
<dbReference type="PANTHER" id="PTHR31326">
    <property type="entry name" value="PROTEIN CLT2, CHLOROPLASTIC"/>
    <property type="match status" value="1"/>
</dbReference>
<evidence type="ECO:0000313" key="8">
    <source>
        <dbReference type="EMBL" id="ELT87623.1"/>
    </source>
</evidence>
<accession>R7T455</accession>
<dbReference type="HOGENOM" id="CLU_947458_0_0_1"/>
<dbReference type="AlphaFoldDB" id="R7T455"/>
<feature type="transmembrane region" description="Helical" evidence="7">
    <location>
        <begin position="101"/>
        <end position="122"/>
    </location>
</feature>
<dbReference type="PANTHER" id="PTHR31326:SF1">
    <property type="entry name" value="PROTEIN CLT2, CHLOROPLASTIC"/>
    <property type="match status" value="1"/>
</dbReference>
<evidence type="ECO:0000256" key="4">
    <source>
        <dbReference type="ARBA" id="ARBA00022692"/>
    </source>
</evidence>
<organism evidence="8">
    <name type="scientific">Capitella teleta</name>
    <name type="common">Polychaete worm</name>
    <dbReference type="NCBI Taxonomy" id="283909"/>
    <lineage>
        <taxon>Eukaryota</taxon>
        <taxon>Metazoa</taxon>
        <taxon>Spiralia</taxon>
        <taxon>Lophotrochozoa</taxon>
        <taxon>Annelida</taxon>
        <taxon>Polychaeta</taxon>
        <taxon>Sedentaria</taxon>
        <taxon>Scolecida</taxon>
        <taxon>Capitellidae</taxon>
        <taxon>Capitella</taxon>
    </lineage>
</organism>
<comment type="subcellular location">
    <subcellularLocation>
        <location evidence="1">Membrane</location>
        <topology evidence="1">Multi-pass membrane protein</topology>
    </subcellularLocation>
</comment>
<reference evidence="10" key="1">
    <citation type="submission" date="2012-12" db="EMBL/GenBank/DDBJ databases">
        <authorList>
            <person name="Hellsten U."/>
            <person name="Grimwood J."/>
            <person name="Chapman J.A."/>
            <person name="Shapiro H."/>
            <person name="Aerts A."/>
            <person name="Otillar R.P."/>
            <person name="Terry A.Y."/>
            <person name="Boore J.L."/>
            <person name="Simakov O."/>
            <person name="Marletaz F."/>
            <person name="Cho S.-J."/>
            <person name="Edsinger-Gonzales E."/>
            <person name="Havlak P."/>
            <person name="Kuo D.-H."/>
            <person name="Larsson T."/>
            <person name="Lv J."/>
            <person name="Arendt D."/>
            <person name="Savage R."/>
            <person name="Osoegawa K."/>
            <person name="de Jong P."/>
            <person name="Lindberg D.R."/>
            <person name="Seaver E.C."/>
            <person name="Weisblat D.A."/>
            <person name="Putnam N.H."/>
            <person name="Grigoriev I.V."/>
            <person name="Rokhsar D.S."/>
        </authorList>
    </citation>
    <scope>NUCLEOTIDE SEQUENCE</scope>
    <source>
        <strain evidence="10">I ESC-2004</strain>
    </source>
</reference>
<dbReference type="EMBL" id="KB312243">
    <property type="protein sequence ID" value="ELT87623.1"/>
    <property type="molecule type" value="Genomic_DNA"/>
</dbReference>
<evidence type="ECO:0000313" key="9">
    <source>
        <dbReference type="EnsemblMetazoa" id="CapteP209831"/>
    </source>
</evidence>
<dbReference type="InterPro" id="IPR013936">
    <property type="entry name" value="CRT-like"/>
</dbReference>
<protein>
    <recommendedName>
        <fullName evidence="11">EamA domain-containing protein</fullName>
    </recommendedName>
</protein>
<dbReference type="GO" id="GO:0016020">
    <property type="term" value="C:membrane"/>
    <property type="evidence" value="ECO:0007669"/>
    <property type="project" value="UniProtKB-SubCell"/>
</dbReference>
<evidence type="ECO:0000256" key="6">
    <source>
        <dbReference type="ARBA" id="ARBA00023136"/>
    </source>
</evidence>
<feature type="transmembrane region" description="Helical" evidence="7">
    <location>
        <begin position="202"/>
        <end position="223"/>
    </location>
</feature>
<feature type="transmembrane region" description="Helical" evidence="7">
    <location>
        <begin position="57"/>
        <end position="77"/>
    </location>
</feature>
<keyword evidence="4 7" id="KW-0812">Transmembrane</keyword>
<evidence type="ECO:0000256" key="1">
    <source>
        <dbReference type="ARBA" id="ARBA00004141"/>
    </source>
</evidence>
<sequence>MRLRFFLLRRRPSCMKLVCAGIVTLAELMCLIPSIVPSLEDAHAHSQEGGSTGAGRFLWPLCFVLSQVPFAVANALMERSVKRGQTQEEAHKSSVAEELSLFYFLFGWTLVVVLTVTSLLWLDILPGFGTAGGPGQFAEKYKRINDLKQVSRCLCSFAFGFKCIFGGAGCSPSSAVLGWINYSVTALGCFAFACLMRFSEGANFTIIALTLRTPLVFLFWTLFTEDPFHFEPHVHLSTWLSIAGIVIMLPAILVYDFAPKEIDSSKPSGNVLDDDRQTLIVNADASFEDNVSIN</sequence>
<evidence type="ECO:0000256" key="2">
    <source>
        <dbReference type="ARBA" id="ARBA00006690"/>
    </source>
</evidence>
<dbReference type="OMA" id="TSSWFNI"/>
<dbReference type="OrthoDB" id="6335830at2759"/>
<name>R7T455_CAPTE</name>
<keyword evidence="6 7" id="KW-0472">Membrane</keyword>
<keyword evidence="5 7" id="KW-1133">Transmembrane helix</keyword>
<dbReference type="Proteomes" id="UP000014760">
    <property type="component" value="Unassembled WGS sequence"/>
</dbReference>
<evidence type="ECO:0000256" key="7">
    <source>
        <dbReference type="SAM" id="Phobius"/>
    </source>
</evidence>
<comment type="similarity">
    <text evidence="2">Belongs to the CRT-like transporter family.</text>
</comment>
<evidence type="ECO:0008006" key="11">
    <source>
        <dbReference type="Google" id="ProtNLM"/>
    </source>
</evidence>
<keyword evidence="3" id="KW-0813">Transport</keyword>
<evidence type="ECO:0000256" key="3">
    <source>
        <dbReference type="ARBA" id="ARBA00022448"/>
    </source>
</evidence>
<proteinExistence type="inferred from homology"/>
<evidence type="ECO:0000256" key="5">
    <source>
        <dbReference type="ARBA" id="ARBA00022989"/>
    </source>
</evidence>
<keyword evidence="10" id="KW-1185">Reference proteome</keyword>
<reference evidence="9" key="3">
    <citation type="submission" date="2015-06" db="UniProtKB">
        <authorList>
            <consortium name="EnsemblMetazoa"/>
        </authorList>
    </citation>
    <scope>IDENTIFICATION</scope>
</reference>
<gene>
    <name evidence="8" type="ORF">CAPTEDRAFT_209831</name>
</gene>
<dbReference type="EnsemblMetazoa" id="CapteT209831">
    <property type="protein sequence ID" value="CapteP209831"/>
    <property type="gene ID" value="CapteG209831"/>
</dbReference>
<reference evidence="8 10" key="2">
    <citation type="journal article" date="2013" name="Nature">
        <title>Insights into bilaterian evolution from three spiralian genomes.</title>
        <authorList>
            <person name="Simakov O."/>
            <person name="Marletaz F."/>
            <person name="Cho S.J."/>
            <person name="Edsinger-Gonzales E."/>
            <person name="Havlak P."/>
            <person name="Hellsten U."/>
            <person name="Kuo D.H."/>
            <person name="Larsson T."/>
            <person name="Lv J."/>
            <person name="Arendt D."/>
            <person name="Savage R."/>
            <person name="Osoegawa K."/>
            <person name="de Jong P."/>
            <person name="Grimwood J."/>
            <person name="Chapman J.A."/>
            <person name="Shapiro H."/>
            <person name="Aerts A."/>
            <person name="Otillar R.P."/>
            <person name="Terry A.Y."/>
            <person name="Boore J.L."/>
            <person name="Grigoriev I.V."/>
            <person name="Lindberg D.R."/>
            <person name="Seaver E.C."/>
            <person name="Weisblat D.A."/>
            <person name="Putnam N.H."/>
            <person name="Rokhsar D.S."/>
        </authorList>
    </citation>
    <scope>NUCLEOTIDE SEQUENCE</scope>
    <source>
        <strain evidence="8 10">I ESC-2004</strain>
    </source>
</reference>
<feature type="transmembrane region" description="Helical" evidence="7">
    <location>
        <begin position="176"/>
        <end position="195"/>
    </location>
</feature>
<evidence type="ECO:0000313" key="10">
    <source>
        <dbReference type="Proteomes" id="UP000014760"/>
    </source>
</evidence>
<feature type="transmembrane region" description="Helical" evidence="7">
    <location>
        <begin position="238"/>
        <end position="258"/>
    </location>
</feature>